<feature type="transmembrane region" description="Helical" evidence="8">
    <location>
        <begin position="872"/>
        <end position="892"/>
    </location>
</feature>
<evidence type="ECO:0000256" key="1">
    <source>
        <dbReference type="ARBA" id="ARBA00004429"/>
    </source>
</evidence>
<evidence type="ECO:0000256" key="2">
    <source>
        <dbReference type="ARBA" id="ARBA00022448"/>
    </source>
</evidence>
<dbReference type="Pfam" id="PF00873">
    <property type="entry name" value="ACR_tran"/>
    <property type="match status" value="1"/>
</dbReference>
<feature type="transmembrane region" description="Helical" evidence="8">
    <location>
        <begin position="360"/>
        <end position="381"/>
    </location>
</feature>
<keyword evidence="2" id="KW-0813">Transport</keyword>
<dbReference type="SUPFAM" id="SSF82714">
    <property type="entry name" value="Multidrug efflux transporter AcrB TolC docking domain, DN and DC subdomains"/>
    <property type="match status" value="2"/>
</dbReference>
<dbReference type="Proteomes" id="UP000807825">
    <property type="component" value="Unassembled WGS sequence"/>
</dbReference>
<evidence type="ECO:0000313" key="10">
    <source>
        <dbReference type="Proteomes" id="UP000807825"/>
    </source>
</evidence>
<feature type="transmembrane region" description="Helical" evidence="8">
    <location>
        <begin position="522"/>
        <end position="542"/>
    </location>
</feature>
<feature type="transmembrane region" description="Helical" evidence="8">
    <location>
        <begin position="975"/>
        <end position="1001"/>
    </location>
</feature>
<dbReference type="PANTHER" id="PTHR32063">
    <property type="match status" value="1"/>
</dbReference>
<feature type="transmembrane region" description="Helical" evidence="8">
    <location>
        <begin position="387"/>
        <end position="411"/>
    </location>
</feature>
<feature type="transmembrane region" description="Helical" evidence="8">
    <location>
        <begin position="944"/>
        <end position="963"/>
    </location>
</feature>
<feature type="transmembrane region" description="Helical" evidence="8">
    <location>
        <begin position="846"/>
        <end position="865"/>
    </location>
</feature>
<comment type="caution">
    <text evidence="9">The sequence shown here is derived from an EMBL/GenBank/DDBJ whole genome shotgun (WGS) entry which is preliminary data.</text>
</comment>
<comment type="subcellular location">
    <subcellularLocation>
        <location evidence="1">Cell inner membrane</location>
        <topology evidence="1">Multi-pass membrane protein</topology>
    </subcellularLocation>
</comment>
<dbReference type="Gene3D" id="3.30.70.1430">
    <property type="entry name" value="Multidrug efflux transporter AcrB pore domain"/>
    <property type="match status" value="2"/>
</dbReference>
<keyword evidence="5 8" id="KW-0812">Transmembrane</keyword>
<evidence type="ECO:0000313" key="9">
    <source>
        <dbReference type="EMBL" id="MBI5248158.1"/>
    </source>
</evidence>
<name>A0A9D6YYW3_9BACT</name>
<dbReference type="GO" id="GO:0005886">
    <property type="term" value="C:plasma membrane"/>
    <property type="evidence" value="ECO:0007669"/>
    <property type="project" value="UniProtKB-SubCell"/>
</dbReference>
<accession>A0A9D6YYW3</accession>
<feature type="transmembrane region" description="Helical" evidence="8">
    <location>
        <begin position="431"/>
        <end position="457"/>
    </location>
</feature>
<keyword evidence="7 8" id="KW-0472">Membrane</keyword>
<dbReference type="Gene3D" id="3.30.2090.10">
    <property type="entry name" value="Multidrug efflux transporter AcrB TolC docking domain, DN and DC subdomains"/>
    <property type="match status" value="2"/>
</dbReference>
<dbReference type="AlphaFoldDB" id="A0A9D6YYW3"/>
<keyword evidence="3" id="KW-1003">Cell membrane</keyword>
<evidence type="ECO:0000256" key="6">
    <source>
        <dbReference type="ARBA" id="ARBA00022989"/>
    </source>
</evidence>
<dbReference type="InterPro" id="IPR027463">
    <property type="entry name" value="AcrB_DN_DC_subdom"/>
</dbReference>
<gene>
    <name evidence="9" type="ORF">HY912_01575</name>
</gene>
<evidence type="ECO:0000256" key="7">
    <source>
        <dbReference type="ARBA" id="ARBA00023136"/>
    </source>
</evidence>
<dbReference type="EMBL" id="JACRDE010000046">
    <property type="protein sequence ID" value="MBI5248158.1"/>
    <property type="molecule type" value="Genomic_DNA"/>
</dbReference>
<feature type="transmembrane region" description="Helical" evidence="8">
    <location>
        <begin position="12"/>
        <end position="32"/>
    </location>
</feature>
<dbReference type="GO" id="GO:0042910">
    <property type="term" value="F:xenobiotic transmembrane transporter activity"/>
    <property type="evidence" value="ECO:0007669"/>
    <property type="project" value="TreeGrafter"/>
</dbReference>
<organism evidence="9 10">
    <name type="scientific">Desulfomonile tiedjei</name>
    <dbReference type="NCBI Taxonomy" id="2358"/>
    <lineage>
        <taxon>Bacteria</taxon>
        <taxon>Pseudomonadati</taxon>
        <taxon>Thermodesulfobacteriota</taxon>
        <taxon>Desulfomonilia</taxon>
        <taxon>Desulfomonilales</taxon>
        <taxon>Desulfomonilaceae</taxon>
        <taxon>Desulfomonile</taxon>
    </lineage>
</organism>
<dbReference type="Gene3D" id="1.20.1640.10">
    <property type="entry name" value="Multidrug efflux transporter AcrB transmembrane domain"/>
    <property type="match status" value="2"/>
</dbReference>
<dbReference type="SUPFAM" id="SSF82693">
    <property type="entry name" value="Multidrug efflux transporter AcrB pore domain, PN1, PN2, PC1 and PC2 subdomains"/>
    <property type="match status" value="3"/>
</dbReference>
<dbReference type="PRINTS" id="PR00702">
    <property type="entry name" value="ACRIFLAVINRP"/>
</dbReference>
<keyword evidence="6 8" id="KW-1133">Transmembrane helix</keyword>
<keyword evidence="4" id="KW-0997">Cell inner membrane</keyword>
<dbReference type="SUPFAM" id="SSF82866">
    <property type="entry name" value="Multidrug efflux transporter AcrB transmembrane domain"/>
    <property type="match status" value="2"/>
</dbReference>
<reference evidence="9" key="1">
    <citation type="submission" date="2020-07" db="EMBL/GenBank/DDBJ databases">
        <title>Huge and variable diversity of episymbiotic CPR bacteria and DPANN archaea in groundwater ecosystems.</title>
        <authorList>
            <person name="He C.Y."/>
            <person name="Keren R."/>
            <person name="Whittaker M."/>
            <person name="Farag I.F."/>
            <person name="Doudna J."/>
            <person name="Cate J.H.D."/>
            <person name="Banfield J.F."/>
        </authorList>
    </citation>
    <scope>NUCLEOTIDE SEQUENCE</scope>
    <source>
        <strain evidence="9">NC_groundwater_1664_Pr3_B-0.1um_52_9</strain>
    </source>
</reference>
<evidence type="ECO:0000256" key="8">
    <source>
        <dbReference type="SAM" id="Phobius"/>
    </source>
</evidence>
<evidence type="ECO:0000256" key="4">
    <source>
        <dbReference type="ARBA" id="ARBA00022519"/>
    </source>
</evidence>
<dbReference type="Gene3D" id="3.30.70.1440">
    <property type="entry name" value="Multidrug efflux transporter AcrB pore domain"/>
    <property type="match status" value="1"/>
</dbReference>
<evidence type="ECO:0000256" key="5">
    <source>
        <dbReference type="ARBA" id="ARBA00022692"/>
    </source>
</evidence>
<dbReference type="PANTHER" id="PTHR32063:SF21">
    <property type="entry name" value="MULTIDRUG RESISTANCE PROTEIN MDTB"/>
    <property type="match status" value="1"/>
</dbReference>
<dbReference type="FunFam" id="3.30.70.1430:FF:000001">
    <property type="entry name" value="Efflux pump membrane transporter"/>
    <property type="match status" value="1"/>
</dbReference>
<sequence length="1026" mass="111849">MSATELFIRRPVMTTTIMVAMIFFGVIGYVNLPVSALPQVDFPTISVSASLPGADPETMASSVATPLEKQFSSIEGLRTMNSSSSQGRTTINLQFDLARKIDAAAMDVQACISKASGLLPPNMPSPPTFSKVNPAERPIFYMVLHSDAMPLYKVNEYAETFVSNSLAMIPGVAQVLNYSQQKFTVRVCINPDLLAAKQIGVNEVQKAIVAQNVNLPLGTLDGKHQTRTLKASGQLMEAKAYDPIIVSYVEGQPVRLDEIATVENSAYADKIFCYYKGKKCVALAVQRQPGSNTIRIVDDIEKMMPTIRASLPPTVHLEVVYDMSQSIRASVDDVKLTLVLAIVLVVIVVFIFLRNISATFIASIAIPLSIVTTFALMYMFGFSLDNLSLMALVLSVGFVVDDAIVVLENVVRHLEMGKKPFQAAVDGARQIVFTIVSMTSSLAIVFVPIMFMAGIYGRVLNEFAVTITVAIILSGIVAVMVSPMLSSRLLRPQTRLAESDPIFGVMLKFYRWTLTKAVHHRIITLLISAGILAASIVLFVAIPKGFVPPVDMNYLIGFCVSEQGVSPEAMENKLQELEPKIQANPNVRSVLNVSGYPQRNQGFTIAFLNDRPPRKVTAQQVMSELAPVVNSVPGLMAFYSIPPLIEVSTEISASPYLFIMQSPDTKTLFRNAEKFTYAMYGLPELTRINSNLYIKNPEAFVNIHRDQASTVGVSAEAIEQTAYSAYGDREISNIYGTTDTYKVVLEIEKDFQRYPEQLSSLYLKSDTGQMVRLDAVADVVPHVGPLTVNHYGQLPSVTISFDTAQGFSLGQATETLRNTAGQMLPDSVMYKFGGTAEAFESSMRSLIILLIVALAIIYMILAILYESFLHPLTIISGLPSAAFGGLLTLWLFGMQLDLYGFVGLFMLIGIVKKNAIMVVDFALEAEREGKSPIEAAIEGSLVRFRPIMMTTIAAIAGMTPIAVGYGAGGDSRQPLGLAVVGGLLLSQVVTLYLTPVVYSYLGSLQEWLDKRGANKRKLMGIPEGPA</sequence>
<feature type="transmembrane region" description="Helical" evidence="8">
    <location>
        <begin position="334"/>
        <end position="353"/>
    </location>
</feature>
<dbReference type="Gene3D" id="3.30.70.1320">
    <property type="entry name" value="Multidrug efflux transporter AcrB pore domain like"/>
    <property type="match status" value="1"/>
</dbReference>
<dbReference type="FunFam" id="1.20.1640.10:FF:000001">
    <property type="entry name" value="Efflux pump membrane transporter"/>
    <property type="match status" value="1"/>
</dbReference>
<proteinExistence type="predicted"/>
<protein>
    <submittedName>
        <fullName evidence="9">Efflux RND transporter permease subunit</fullName>
    </submittedName>
</protein>
<dbReference type="InterPro" id="IPR001036">
    <property type="entry name" value="Acrflvin-R"/>
</dbReference>
<feature type="transmembrane region" description="Helical" evidence="8">
    <location>
        <begin position="463"/>
        <end position="485"/>
    </location>
</feature>
<evidence type="ECO:0000256" key="3">
    <source>
        <dbReference type="ARBA" id="ARBA00022475"/>
    </source>
</evidence>